<feature type="transmembrane region" description="Helical" evidence="1">
    <location>
        <begin position="20"/>
        <end position="41"/>
    </location>
</feature>
<gene>
    <name evidence="2" type="ORF">H2LOC_010235</name>
</gene>
<dbReference type="EMBL" id="CP046052">
    <property type="protein sequence ID" value="QGM46046.1"/>
    <property type="molecule type" value="Genomic_DNA"/>
</dbReference>
<sequence>MFFGSAKLEPTGQTGWRIAIPLVVISILALVAGFVGIPPYLGNAPAFSRLMQSALPAPPATVSAGSSLEIILSAIAAVVAVLGVGIAYIAFCRRPPSWKRWFSRRRGFPCNTSGKPTGDSIGCMIGPWSGHFSGWPDKTSPMSSTASTAAWHR</sequence>
<keyword evidence="1" id="KW-1133">Transmembrane helix</keyword>
<keyword evidence="3" id="KW-1185">Reference proteome</keyword>
<dbReference type="AlphaFoldDB" id="A0A6B8KCT5"/>
<dbReference type="Proteomes" id="UP000309061">
    <property type="component" value="Chromosome"/>
</dbReference>
<evidence type="ECO:0000313" key="3">
    <source>
        <dbReference type="Proteomes" id="UP000309061"/>
    </source>
</evidence>
<dbReference type="RefSeq" id="WP_136496306.1">
    <property type="nucleotide sequence ID" value="NZ_CP046052.1"/>
</dbReference>
<proteinExistence type="predicted"/>
<accession>A0A6B8KCT5</accession>
<keyword evidence="1" id="KW-0812">Transmembrane</keyword>
<organism evidence="2 3">
    <name type="scientific">Methylocystis heyeri</name>
    <dbReference type="NCBI Taxonomy" id="391905"/>
    <lineage>
        <taxon>Bacteria</taxon>
        <taxon>Pseudomonadati</taxon>
        <taxon>Pseudomonadota</taxon>
        <taxon>Alphaproteobacteria</taxon>
        <taxon>Hyphomicrobiales</taxon>
        <taxon>Methylocystaceae</taxon>
        <taxon>Methylocystis</taxon>
    </lineage>
</organism>
<dbReference type="KEGG" id="mhey:H2LOC_010235"/>
<keyword evidence="1" id="KW-0472">Membrane</keyword>
<feature type="transmembrane region" description="Helical" evidence="1">
    <location>
        <begin position="70"/>
        <end position="91"/>
    </location>
</feature>
<evidence type="ECO:0008006" key="4">
    <source>
        <dbReference type="Google" id="ProtNLM"/>
    </source>
</evidence>
<evidence type="ECO:0000313" key="2">
    <source>
        <dbReference type="EMBL" id="QGM46046.1"/>
    </source>
</evidence>
<evidence type="ECO:0000256" key="1">
    <source>
        <dbReference type="SAM" id="Phobius"/>
    </source>
</evidence>
<protein>
    <recommendedName>
        <fullName evidence="4">NADH:quinone oxidoreductase/Mrp antiporter membrane subunit domain-containing protein</fullName>
    </recommendedName>
</protein>
<reference evidence="2 3" key="1">
    <citation type="submission" date="2019-11" db="EMBL/GenBank/DDBJ databases">
        <title>The genome sequence of Methylocystis heyeri.</title>
        <authorList>
            <person name="Oshkin I.Y."/>
            <person name="Miroshnikov K."/>
            <person name="Dedysh S.N."/>
        </authorList>
    </citation>
    <scope>NUCLEOTIDE SEQUENCE [LARGE SCALE GENOMIC DNA]</scope>
    <source>
        <strain evidence="2 3">H2</strain>
    </source>
</reference>
<name>A0A6B8KCT5_9HYPH</name>